<evidence type="ECO:0000256" key="1">
    <source>
        <dbReference type="ARBA" id="ARBA00008645"/>
    </source>
</evidence>
<dbReference type="PANTHER" id="PTHR46118">
    <property type="entry name" value="PROTEIN ABHD11"/>
    <property type="match status" value="1"/>
</dbReference>
<evidence type="ECO:0000313" key="4">
    <source>
        <dbReference type="EMBL" id="CEM15935.1"/>
    </source>
</evidence>
<dbReference type="GO" id="GO:0016787">
    <property type="term" value="F:hydrolase activity"/>
    <property type="evidence" value="ECO:0007669"/>
    <property type="project" value="UniProtKB-KW"/>
</dbReference>
<dbReference type="Proteomes" id="UP000041254">
    <property type="component" value="Unassembled WGS sequence"/>
</dbReference>
<reference evidence="4 5" key="1">
    <citation type="submission" date="2014-11" db="EMBL/GenBank/DDBJ databases">
        <authorList>
            <person name="Zhu J."/>
            <person name="Qi W."/>
            <person name="Song R."/>
        </authorList>
    </citation>
    <scope>NUCLEOTIDE SEQUENCE [LARGE SCALE GENOMIC DNA]</scope>
</reference>
<sequence>MLLHGLFGSKLNFNSFAKAIHAPRCIVADLRNHGSSPHHDDMSIEAMVADTLHLMDEIGIEEWVLVGHSLGGKVAMATALMHPDRVRKMGCIDMAPVDYLSVESPKNRDGYSTRDVVELVHSIHLAQEGITNRKEADALLQKRAPWLSEGLRAFLLQSAHERSDGTWGWKMNVGAIMRCYPQLAGWEYPASLTYHQPSLFIKGSESRFIENHYLPAIYEHFPNALLEVIPDAGHWVHSEKPRETLELLNDFIAASDEADREGAPMDTEGRYRAA</sequence>
<dbReference type="Pfam" id="PF00561">
    <property type="entry name" value="Abhydrolase_1"/>
    <property type="match status" value="2"/>
</dbReference>
<dbReference type="OrthoDB" id="194865at2759"/>
<dbReference type="OMA" id="QFICMSL"/>
<dbReference type="PRINTS" id="PR00412">
    <property type="entry name" value="EPOXHYDRLASE"/>
</dbReference>
<accession>A0A0G4FNY0</accession>
<dbReference type="PANTHER" id="PTHR46118:SF4">
    <property type="entry name" value="PROTEIN ABHD11"/>
    <property type="match status" value="1"/>
</dbReference>
<dbReference type="EMBL" id="CDMY01000474">
    <property type="protein sequence ID" value="CEM15935.1"/>
    <property type="molecule type" value="Genomic_DNA"/>
</dbReference>
<comment type="similarity">
    <text evidence="1">Belongs to the AB hydrolase superfamily.</text>
</comment>
<proteinExistence type="inferred from homology"/>
<evidence type="ECO:0000259" key="3">
    <source>
        <dbReference type="Pfam" id="PF00561"/>
    </source>
</evidence>
<name>A0A0G4FNY0_VITBC</name>
<organism evidence="4 5">
    <name type="scientific">Vitrella brassicaformis (strain CCMP3155)</name>
    <dbReference type="NCBI Taxonomy" id="1169540"/>
    <lineage>
        <taxon>Eukaryota</taxon>
        <taxon>Sar</taxon>
        <taxon>Alveolata</taxon>
        <taxon>Colpodellida</taxon>
        <taxon>Vitrellaceae</taxon>
        <taxon>Vitrella</taxon>
    </lineage>
</organism>
<keyword evidence="5" id="KW-1185">Reference proteome</keyword>
<evidence type="ECO:0000256" key="2">
    <source>
        <dbReference type="ARBA" id="ARBA00022801"/>
    </source>
</evidence>
<dbReference type="SUPFAM" id="SSF53474">
    <property type="entry name" value="alpha/beta-Hydrolases"/>
    <property type="match status" value="1"/>
</dbReference>
<dbReference type="STRING" id="1169540.A0A0G4FNY0"/>
<gene>
    <name evidence="4" type="ORF">Vbra_15913</name>
</gene>
<dbReference type="InterPro" id="IPR000073">
    <property type="entry name" value="AB_hydrolase_1"/>
</dbReference>
<keyword evidence="2" id="KW-0378">Hydrolase</keyword>
<dbReference type="FunCoup" id="A0A0G4FNY0">
    <property type="interactions" value="156"/>
</dbReference>
<protein>
    <recommendedName>
        <fullName evidence="3">AB hydrolase-1 domain-containing protein</fullName>
    </recommendedName>
</protein>
<dbReference type="Gene3D" id="3.40.50.1820">
    <property type="entry name" value="alpha/beta hydrolase"/>
    <property type="match status" value="1"/>
</dbReference>
<feature type="domain" description="AB hydrolase-1" evidence="3">
    <location>
        <begin position="2"/>
        <end position="91"/>
    </location>
</feature>
<feature type="domain" description="AB hydrolase-1" evidence="3">
    <location>
        <begin position="144"/>
        <end position="241"/>
    </location>
</feature>
<dbReference type="VEuPathDB" id="CryptoDB:Vbra_15913"/>
<dbReference type="AlphaFoldDB" id="A0A0G4FNY0"/>
<dbReference type="InterPro" id="IPR000639">
    <property type="entry name" value="Epox_hydrolase-like"/>
</dbReference>
<dbReference type="PhylomeDB" id="A0A0G4FNY0"/>
<dbReference type="InterPro" id="IPR029058">
    <property type="entry name" value="AB_hydrolase_fold"/>
</dbReference>
<evidence type="ECO:0000313" key="5">
    <source>
        <dbReference type="Proteomes" id="UP000041254"/>
    </source>
</evidence>
<dbReference type="PRINTS" id="PR00111">
    <property type="entry name" value="ABHYDROLASE"/>
</dbReference>
<dbReference type="InParanoid" id="A0A0G4FNY0"/>